<dbReference type="Proteomes" id="UP000284883">
    <property type="component" value="Unassembled WGS sequence"/>
</dbReference>
<dbReference type="RefSeq" id="WP_118000638.1">
    <property type="nucleotide sequence ID" value="NZ_QSGQ01000002.1"/>
</dbReference>
<accession>A0A413W5Y6</accession>
<evidence type="ECO:0000313" key="2">
    <source>
        <dbReference type="Proteomes" id="UP000284883"/>
    </source>
</evidence>
<evidence type="ECO:0000313" key="1">
    <source>
        <dbReference type="EMBL" id="RHB41376.1"/>
    </source>
</evidence>
<dbReference type="EMBL" id="QSGQ01000002">
    <property type="protein sequence ID" value="RHB41376.1"/>
    <property type="molecule type" value="Genomic_DNA"/>
</dbReference>
<organism evidence="1 2">
    <name type="scientific">Dorea formicigenerans</name>
    <dbReference type="NCBI Taxonomy" id="39486"/>
    <lineage>
        <taxon>Bacteria</taxon>
        <taxon>Bacillati</taxon>
        <taxon>Bacillota</taxon>
        <taxon>Clostridia</taxon>
        <taxon>Lachnospirales</taxon>
        <taxon>Lachnospiraceae</taxon>
        <taxon>Dorea</taxon>
    </lineage>
</organism>
<dbReference type="AlphaFoldDB" id="A0A413W5Y6"/>
<comment type="caution">
    <text evidence="1">The sequence shown here is derived from an EMBL/GenBank/DDBJ whole genome shotgun (WGS) entry which is preliminary data.</text>
</comment>
<name>A0A413W5Y6_9FIRM</name>
<gene>
    <name evidence="1" type="ORF">DW885_03955</name>
</gene>
<sequence>MKLQKELLSSDLFEWSKTASKEKIRAIKLSFPVDEKGELDFITQERIADRLEEYDKILHKLQSEVNMVCESVLDIYSV</sequence>
<reference evidence="1 2" key="1">
    <citation type="submission" date="2018-08" db="EMBL/GenBank/DDBJ databases">
        <title>A genome reference for cultivated species of the human gut microbiota.</title>
        <authorList>
            <person name="Zou Y."/>
            <person name="Xue W."/>
            <person name="Luo G."/>
        </authorList>
    </citation>
    <scope>NUCLEOTIDE SEQUENCE [LARGE SCALE GENOMIC DNA]</scope>
    <source>
        <strain evidence="1 2">AM40-15AC</strain>
    </source>
</reference>
<protein>
    <submittedName>
        <fullName evidence="1">Uncharacterized protein</fullName>
    </submittedName>
</protein>
<proteinExistence type="predicted"/>